<proteinExistence type="predicted"/>
<evidence type="ECO:0000313" key="7">
    <source>
        <dbReference type="EMBL" id="MCE8025744.1"/>
    </source>
</evidence>
<evidence type="ECO:0000256" key="4">
    <source>
        <dbReference type="ARBA" id="ARBA00022989"/>
    </source>
</evidence>
<feature type="transmembrane region" description="Helical" evidence="6">
    <location>
        <begin position="340"/>
        <end position="362"/>
    </location>
</feature>
<dbReference type="InterPro" id="IPR050833">
    <property type="entry name" value="Poly_Biosynth_Transport"/>
</dbReference>
<evidence type="ECO:0000256" key="1">
    <source>
        <dbReference type="ARBA" id="ARBA00004651"/>
    </source>
</evidence>
<dbReference type="Proteomes" id="UP001320272">
    <property type="component" value="Unassembled WGS sequence"/>
</dbReference>
<evidence type="ECO:0000256" key="6">
    <source>
        <dbReference type="SAM" id="Phobius"/>
    </source>
</evidence>
<gene>
    <name evidence="7" type="ORF">HOP59_16570</name>
</gene>
<comment type="caution">
    <text evidence="7">The sequence shown here is derived from an EMBL/GenBank/DDBJ whole genome shotgun (WGS) entry which is preliminary data.</text>
</comment>
<reference evidence="7 8" key="1">
    <citation type="journal article" date="2021" name="Front. Microbiol.">
        <title>Aerobic Denitrification and Heterotrophic Sulfur Oxidation in the Genus Halomonas Revealed by Six Novel Species Characterizations and Genome-Based Analysis.</title>
        <authorList>
            <person name="Wang L."/>
            <person name="Shao Z."/>
        </authorList>
    </citation>
    <scope>NUCLEOTIDE SEQUENCE [LARGE SCALE GENOMIC DNA]</scope>
    <source>
        <strain evidence="7 8">MCCC 1A11058</strain>
    </source>
</reference>
<organism evidence="7 8">
    <name type="scientific">Billgrantia aerodenitrificans</name>
    <dbReference type="NCBI Taxonomy" id="2733483"/>
    <lineage>
        <taxon>Bacteria</taxon>
        <taxon>Pseudomonadati</taxon>
        <taxon>Pseudomonadota</taxon>
        <taxon>Gammaproteobacteria</taxon>
        <taxon>Oceanospirillales</taxon>
        <taxon>Halomonadaceae</taxon>
        <taxon>Billgrantia</taxon>
    </lineage>
</organism>
<keyword evidence="4 6" id="KW-1133">Transmembrane helix</keyword>
<feature type="transmembrane region" description="Helical" evidence="6">
    <location>
        <begin position="56"/>
        <end position="78"/>
    </location>
</feature>
<comment type="subcellular location">
    <subcellularLocation>
        <location evidence="1">Cell membrane</location>
        <topology evidence="1">Multi-pass membrane protein</topology>
    </subcellularLocation>
</comment>
<feature type="transmembrane region" description="Helical" evidence="6">
    <location>
        <begin position="307"/>
        <end position="328"/>
    </location>
</feature>
<evidence type="ECO:0000256" key="2">
    <source>
        <dbReference type="ARBA" id="ARBA00022475"/>
    </source>
</evidence>
<dbReference type="Pfam" id="PF13440">
    <property type="entry name" value="Polysacc_synt_3"/>
    <property type="match status" value="1"/>
</dbReference>
<feature type="transmembrane region" description="Helical" evidence="6">
    <location>
        <begin position="21"/>
        <end position="44"/>
    </location>
</feature>
<name>A0ABS9AVC4_9GAMM</name>
<evidence type="ECO:0000313" key="8">
    <source>
        <dbReference type="Proteomes" id="UP001320272"/>
    </source>
</evidence>
<keyword evidence="8" id="KW-1185">Reference proteome</keyword>
<feature type="transmembrane region" description="Helical" evidence="6">
    <location>
        <begin position="374"/>
        <end position="396"/>
    </location>
</feature>
<protein>
    <submittedName>
        <fullName evidence="7">Oligosaccharide flippase family protein</fullName>
    </submittedName>
</protein>
<keyword evidence="2" id="KW-1003">Cell membrane</keyword>
<evidence type="ECO:0000256" key="5">
    <source>
        <dbReference type="ARBA" id="ARBA00023136"/>
    </source>
</evidence>
<accession>A0ABS9AVC4</accession>
<keyword evidence="3 6" id="KW-0812">Transmembrane</keyword>
<feature type="transmembrane region" description="Helical" evidence="6">
    <location>
        <begin position="90"/>
        <end position="112"/>
    </location>
</feature>
<dbReference type="PANTHER" id="PTHR30250:SF28">
    <property type="entry name" value="POLYSACCHARIDE BIOSYNTHESIS PROTEIN"/>
    <property type="match status" value="1"/>
</dbReference>
<keyword evidence="5 6" id="KW-0472">Membrane</keyword>
<feature type="transmembrane region" description="Helical" evidence="6">
    <location>
        <begin position="402"/>
        <end position="422"/>
    </location>
</feature>
<dbReference type="RefSeq" id="WP_234254704.1">
    <property type="nucleotide sequence ID" value="NZ_JABFTV010000009.1"/>
</dbReference>
<evidence type="ECO:0000256" key="3">
    <source>
        <dbReference type="ARBA" id="ARBA00022692"/>
    </source>
</evidence>
<sequence>MTSEKFKKRLFRIFPKSGFARGVSILAGGTVISQLIAIFTLPLLTRLYSPEDFSILAVYSSLLALVTVVSCLRFEIAIPIPKENKKAKDLLALSLISVFFVNVVFSMLLIMFSNEIHSITQGRLIGYLWIIPLGGVLTGAYAAYQYWATREKNYNLISETKITQAVSGSSTQIGLGYLGLTPLGLLIGQVINMGGGVWRLAHHYYKNNPPLRKEIVRGEIKDTFREYEKYPKLSTLEALTNSAASQVPLLLIATYAAGPEVGFLMLSIRLLSAPMALLGRAVGQVYLSEAPYYHQNGKLNQYTRKTILVLTKLGFFPLLVAGVASPFLVPVIFGEEWSRAGVLIAWMVPWFFMQFISSPVSISLHMVAKHKAALILQCFGFLFRSGIVLYAGLYLNNLVVEIYAITGFLFYSIYMAVIFSVLKLSEVKCD</sequence>
<dbReference type="EMBL" id="JABFTV010000009">
    <property type="protein sequence ID" value="MCE8025744.1"/>
    <property type="molecule type" value="Genomic_DNA"/>
</dbReference>
<feature type="transmembrane region" description="Helical" evidence="6">
    <location>
        <begin position="124"/>
        <end position="144"/>
    </location>
</feature>
<dbReference type="PANTHER" id="PTHR30250">
    <property type="entry name" value="PST FAMILY PREDICTED COLANIC ACID TRANSPORTER"/>
    <property type="match status" value="1"/>
</dbReference>